<accession>A0A8J7AXM9</accession>
<proteinExistence type="predicted"/>
<keyword evidence="2" id="KW-0472">Membrane</keyword>
<feature type="transmembrane region" description="Helical" evidence="2">
    <location>
        <begin position="16"/>
        <end position="37"/>
    </location>
</feature>
<reference evidence="3" key="1">
    <citation type="submission" date="2020-10" db="EMBL/GenBank/DDBJ databases">
        <authorList>
            <person name="Castelo-Branco R."/>
            <person name="Eusebio N."/>
            <person name="Adriana R."/>
            <person name="Vieira A."/>
            <person name="Brugerolle De Fraissinette N."/>
            <person name="Rezende De Castro R."/>
            <person name="Schneider M.P."/>
            <person name="Vasconcelos V."/>
            <person name="Leao P.N."/>
        </authorList>
    </citation>
    <scope>NUCLEOTIDE SEQUENCE</scope>
    <source>
        <strain evidence="3">LEGE 07310</strain>
    </source>
</reference>
<keyword evidence="1" id="KW-0677">Repeat</keyword>
<dbReference type="RefSeq" id="WP_193910343.1">
    <property type="nucleotide sequence ID" value="NZ_JADEXG010000055.1"/>
</dbReference>
<dbReference type="Proteomes" id="UP000636505">
    <property type="component" value="Unassembled WGS sequence"/>
</dbReference>
<dbReference type="InterPro" id="IPR001646">
    <property type="entry name" value="5peptide_repeat"/>
</dbReference>
<comment type="caution">
    <text evidence="3">The sequence shown here is derived from an EMBL/GenBank/DDBJ whole genome shotgun (WGS) entry which is preliminary data.</text>
</comment>
<dbReference type="PANTHER" id="PTHR47485">
    <property type="entry name" value="THYLAKOID LUMENAL 17.4 KDA PROTEIN, CHLOROPLASTIC"/>
    <property type="match status" value="1"/>
</dbReference>
<evidence type="ECO:0000256" key="2">
    <source>
        <dbReference type="SAM" id="Phobius"/>
    </source>
</evidence>
<keyword evidence="2" id="KW-1133">Transmembrane helix</keyword>
<feature type="transmembrane region" description="Helical" evidence="2">
    <location>
        <begin position="66"/>
        <end position="84"/>
    </location>
</feature>
<dbReference type="EMBL" id="JADEXG010000055">
    <property type="protein sequence ID" value="MBE9079413.1"/>
    <property type="molecule type" value="Genomic_DNA"/>
</dbReference>
<dbReference type="SUPFAM" id="SSF141571">
    <property type="entry name" value="Pentapeptide repeat-like"/>
    <property type="match status" value="1"/>
</dbReference>
<dbReference type="Gene3D" id="2.160.20.80">
    <property type="entry name" value="E3 ubiquitin-protein ligase SopA"/>
    <property type="match status" value="2"/>
</dbReference>
<protein>
    <submittedName>
        <fullName evidence="3">Pentapeptide repeat-containing protein</fullName>
    </submittedName>
</protein>
<dbReference type="AlphaFoldDB" id="A0A8J7AXM9"/>
<keyword evidence="4" id="KW-1185">Reference proteome</keyword>
<sequence length="303" mass="32686">MRERFKQWLPKTRINKWWVIGAIATPVFLWVVGWLWVLPDRKLPPDDGRLSHSEKAALAHPHRDTLIGGIGTIAAVAGGVFLLLNFRIANKNAETAELSGANLSGAELSGAKLSGANLVRAELNGASLSNADLSGADLSGANLNGAELRGADLRGANLSGADLISADLSGANLNGAELRYANLSGADLRYTNLRCANLRYANLSGADLNCTLLNDANLSDANLSGALLFFINLREVLNLEPFQLEAKPLPFLCNVALPAYSSRPDVNPNRACDRIPQLLSARYDISLEEAQEIVNEARQHRWD</sequence>
<gene>
    <name evidence="3" type="ORF">IQ241_19280</name>
</gene>
<name>A0A8J7AXM9_9CYAN</name>
<dbReference type="PANTHER" id="PTHR47485:SF1">
    <property type="entry name" value="THYLAKOID LUMENAL 17.4 KDA PROTEIN, CHLOROPLASTIC"/>
    <property type="match status" value="1"/>
</dbReference>
<evidence type="ECO:0000256" key="1">
    <source>
        <dbReference type="ARBA" id="ARBA00022737"/>
    </source>
</evidence>
<evidence type="ECO:0000313" key="3">
    <source>
        <dbReference type="EMBL" id="MBE9079413.1"/>
    </source>
</evidence>
<evidence type="ECO:0000313" key="4">
    <source>
        <dbReference type="Proteomes" id="UP000636505"/>
    </source>
</evidence>
<keyword evidence="2" id="KW-0812">Transmembrane</keyword>
<organism evidence="3 4">
    <name type="scientific">Vasconcelosia minhoensis LEGE 07310</name>
    <dbReference type="NCBI Taxonomy" id="915328"/>
    <lineage>
        <taxon>Bacteria</taxon>
        <taxon>Bacillati</taxon>
        <taxon>Cyanobacteriota</taxon>
        <taxon>Cyanophyceae</taxon>
        <taxon>Nodosilineales</taxon>
        <taxon>Cymatolegaceae</taxon>
        <taxon>Vasconcelosia</taxon>
        <taxon>Vasconcelosia minhoensis</taxon>
    </lineage>
</organism>
<dbReference type="Pfam" id="PF00805">
    <property type="entry name" value="Pentapeptide"/>
    <property type="match status" value="2"/>
</dbReference>